<dbReference type="OrthoDB" id="9877324at2759"/>
<protein>
    <recommendedName>
        <fullName evidence="2">Interleukin-17 receptor C/E N-terminal domain-containing protein</fullName>
    </recommendedName>
</protein>
<keyword evidence="1" id="KW-0732">Signal</keyword>
<name>A0A2G9SF76_AQUCT</name>
<dbReference type="PANTHER" id="PTHR15583:SF10">
    <property type="entry name" value="INTERLEUKIN-17 RECEPTOR E-LIKE-RELATED"/>
    <property type="match status" value="1"/>
</dbReference>
<reference evidence="4" key="1">
    <citation type="journal article" date="2017" name="Nat. Commun.">
        <title>The North American bullfrog draft genome provides insight into hormonal regulation of long noncoding RNA.</title>
        <authorList>
            <person name="Hammond S.A."/>
            <person name="Warren R.L."/>
            <person name="Vandervalk B.P."/>
            <person name="Kucuk E."/>
            <person name="Khan H."/>
            <person name="Gibb E.A."/>
            <person name="Pandoh P."/>
            <person name="Kirk H."/>
            <person name="Zhao Y."/>
            <person name="Jones M."/>
            <person name="Mungall A.J."/>
            <person name="Coope R."/>
            <person name="Pleasance S."/>
            <person name="Moore R.A."/>
            <person name="Holt R.A."/>
            <person name="Round J.M."/>
            <person name="Ohora S."/>
            <person name="Walle B.V."/>
            <person name="Veldhoen N."/>
            <person name="Helbing C.C."/>
            <person name="Birol I."/>
        </authorList>
    </citation>
    <scope>NUCLEOTIDE SEQUENCE [LARGE SCALE GENOMIC DNA]</scope>
</reference>
<dbReference type="Proteomes" id="UP000228934">
    <property type="component" value="Unassembled WGS sequence"/>
</dbReference>
<accession>A0A2G9SF76</accession>
<dbReference type="Pfam" id="PF15037">
    <property type="entry name" value="IL17_R_N"/>
    <property type="match status" value="1"/>
</dbReference>
<evidence type="ECO:0000313" key="4">
    <source>
        <dbReference type="Proteomes" id="UP000228934"/>
    </source>
</evidence>
<keyword evidence="4" id="KW-1185">Reference proteome</keyword>
<feature type="domain" description="Interleukin-17 receptor C/E N-terminal" evidence="2">
    <location>
        <begin position="69"/>
        <end position="108"/>
    </location>
</feature>
<dbReference type="AlphaFoldDB" id="A0A2G9SF76"/>
<proteinExistence type="predicted"/>
<evidence type="ECO:0000313" key="3">
    <source>
        <dbReference type="EMBL" id="PIO38754.1"/>
    </source>
</evidence>
<dbReference type="InterPro" id="IPR039465">
    <property type="entry name" value="IL-17_rcpt-like"/>
</dbReference>
<dbReference type="GO" id="GO:0030368">
    <property type="term" value="F:interleukin-17 receptor activity"/>
    <property type="evidence" value="ECO:0007669"/>
    <property type="project" value="InterPro"/>
</dbReference>
<evidence type="ECO:0000259" key="2">
    <source>
        <dbReference type="Pfam" id="PF15037"/>
    </source>
</evidence>
<dbReference type="InterPro" id="IPR027841">
    <property type="entry name" value="IL-17_rcpt_C/E_N"/>
</dbReference>
<gene>
    <name evidence="3" type="ORF">AB205_0122590</name>
</gene>
<dbReference type="EMBL" id="KV924349">
    <property type="protein sequence ID" value="PIO38754.1"/>
    <property type="molecule type" value="Genomic_DNA"/>
</dbReference>
<organism evidence="3 4">
    <name type="scientific">Aquarana catesbeiana</name>
    <name type="common">American bullfrog</name>
    <name type="synonym">Rana catesbeiana</name>
    <dbReference type="NCBI Taxonomy" id="8400"/>
    <lineage>
        <taxon>Eukaryota</taxon>
        <taxon>Metazoa</taxon>
        <taxon>Chordata</taxon>
        <taxon>Craniata</taxon>
        <taxon>Vertebrata</taxon>
        <taxon>Euteleostomi</taxon>
        <taxon>Amphibia</taxon>
        <taxon>Batrachia</taxon>
        <taxon>Anura</taxon>
        <taxon>Neobatrachia</taxon>
        <taxon>Ranoidea</taxon>
        <taxon>Ranidae</taxon>
        <taxon>Aquarana</taxon>
    </lineage>
</organism>
<evidence type="ECO:0000256" key="1">
    <source>
        <dbReference type="ARBA" id="ARBA00022729"/>
    </source>
</evidence>
<sequence>MKTFPDFCGIQLTETYYVEAGKLDYMVNKENKIITVNVSNILQDYDYNVRLCKKHFVCHDIGAHAVIRKENATKSVTLPYSEILPCLCIEGWSAIPDARRTRLCPFKNGK</sequence>
<dbReference type="PANTHER" id="PTHR15583">
    <property type="entry name" value="INTERLEUKIN-17 RECEPTOR"/>
    <property type="match status" value="1"/>
</dbReference>